<reference evidence="2" key="1">
    <citation type="submission" date="2022-11" db="UniProtKB">
        <authorList>
            <consortium name="WormBaseParasite"/>
        </authorList>
    </citation>
    <scope>IDENTIFICATION</scope>
</reference>
<dbReference type="Proteomes" id="UP000887565">
    <property type="component" value="Unplaced"/>
</dbReference>
<name>A0A915HF61_ROMCU</name>
<keyword evidence="1" id="KW-1185">Reference proteome</keyword>
<protein>
    <submittedName>
        <fullName evidence="2">Uncharacterized protein</fullName>
    </submittedName>
</protein>
<accession>A0A915HF61</accession>
<sequence>MPATICWAYLTTTGFVTPEKCHHMDAATRKMVTRPPLNHMQGTPLGPVTKSRQSGSLVQTSAFSDSIGDANKWNTLLGIHSSSINEILAMPMYILVSQYPSILAKTLQFLYQMSYLSTAGNRIKKLHPPERTQILGKDFEMHRKNHDDSNDKIKDNL</sequence>
<proteinExistence type="predicted"/>
<dbReference type="WBParaSite" id="nRc.2.0.1.t00697-RA">
    <property type="protein sequence ID" value="nRc.2.0.1.t00697-RA"/>
    <property type="gene ID" value="nRc.2.0.1.g00697"/>
</dbReference>
<evidence type="ECO:0000313" key="1">
    <source>
        <dbReference type="Proteomes" id="UP000887565"/>
    </source>
</evidence>
<dbReference type="AlphaFoldDB" id="A0A915HF61"/>
<evidence type="ECO:0000313" key="2">
    <source>
        <dbReference type="WBParaSite" id="nRc.2.0.1.t00697-RA"/>
    </source>
</evidence>
<organism evidence="1 2">
    <name type="scientific">Romanomermis culicivorax</name>
    <name type="common">Nematode worm</name>
    <dbReference type="NCBI Taxonomy" id="13658"/>
    <lineage>
        <taxon>Eukaryota</taxon>
        <taxon>Metazoa</taxon>
        <taxon>Ecdysozoa</taxon>
        <taxon>Nematoda</taxon>
        <taxon>Enoplea</taxon>
        <taxon>Dorylaimia</taxon>
        <taxon>Mermithida</taxon>
        <taxon>Mermithoidea</taxon>
        <taxon>Mermithidae</taxon>
        <taxon>Romanomermis</taxon>
    </lineage>
</organism>